<dbReference type="PROSITE" id="PS00108">
    <property type="entry name" value="PROTEIN_KINASE_ST"/>
    <property type="match status" value="1"/>
</dbReference>
<dbReference type="InterPro" id="IPR008271">
    <property type="entry name" value="Ser/Thr_kinase_AS"/>
</dbReference>
<dbReference type="GO" id="GO:0005524">
    <property type="term" value="F:ATP binding"/>
    <property type="evidence" value="ECO:0007669"/>
    <property type="project" value="InterPro"/>
</dbReference>
<dbReference type="PROSITE" id="PS50011">
    <property type="entry name" value="PROTEIN_KINASE_DOM"/>
    <property type="match status" value="1"/>
</dbReference>
<keyword evidence="2" id="KW-0472">Membrane</keyword>
<dbReference type="InterPro" id="IPR011009">
    <property type="entry name" value="Kinase-like_dom_sf"/>
</dbReference>
<gene>
    <name evidence="4" type="ORF">K505DRAFT_379281</name>
</gene>
<dbReference type="Gene3D" id="1.25.40.20">
    <property type="entry name" value="Ankyrin repeat-containing domain"/>
    <property type="match status" value="1"/>
</dbReference>
<evidence type="ECO:0000313" key="5">
    <source>
        <dbReference type="Proteomes" id="UP000799757"/>
    </source>
</evidence>
<dbReference type="GO" id="GO:0004674">
    <property type="term" value="F:protein serine/threonine kinase activity"/>
    <property type="evidence" value="ECO:0007669"/>
    <property type="project" value="TreeGrafter"/>
</dbReference>
<dbReference type="PANTHER" id="PTHR24359">
    <property type="entry name" value="SERINE/THREONINE-PROTEIN KINASE SBK1"/>
    <property type="match status" value="1"/>
</dbReference>
<feature type="transmembrane region" description="Helical" evidence="2">
    <location>
        <begin position="1173"/>
        <end position="1198"/>
    </location>
</feature>
<feature type="repeat" description="ANK" evidence="1">
    <location>
        <begin position="568"/>
        <end position="600"/>
    </location>
</feature>
<reference evidence="4" key="1">
    <citation type="journal article" date="2020" name="Stud. Mycol.">
        <title>101 Dothideomycetes genomes: a test case for predicting lifestyles and emergence of pathogens.</title>
        <authorList>
            <person name="Haridas S."/>
            <person name="Albert R."/>
            <person name="Binder M."/>
            <person name="Bloem J."/>
            <person name="Labutti K."/>
            <person name="Salamov A."/>
            <person name="Andreopoulos B."/>
            <person name="Baker S."/>
            <person name="Barry K."/>
            <person name="Bills G."/>
            <person name="Bluhm B."/>
            <person name="Cannon C."/>
            <person name="Castanera R."/>
            <person name="Culley D."/>
            <person name="Daum C."/>
            <person name="Ezra D."/>
            <person name="Gonzalez J."/>
            <person name="Henrissat B."/>
            <person name="Kuo A."/>
            <person name="Liang C."/>
            <person name="Lipzen A."/>
            <person name="Lutzoni F."/>
            <person name="Magnuson J."/>
            <person name="Mondo S."/>
            <person name="Nolan M."/>
            <person name="Ohm R."/>
            <person name="Pangilinan J."/>
            <person name="Park H.-J."/>
            <person name="Ramirez L."/>
            <person name="Alfaro M."/>
            <person name="Sun H."/>
            <person name="Tritt A."/>
            <person name="Yoshinaga Y."/>
            <person name="Zwiers L.-H."/>
            <person name="Turgeon B."/>
            <person name="Goodwin S."/>
            <person name="Spatafora J."/>
            <person name="Crous P."/>
            <person name="Grigoriev I."/>
        </authorList>
    </citation>
    <scope>NUCLEOTIDE SEQUENCE</scope>
    <source>
        <strain evidence="4">CBS 109.77</strain>
    </source>
</reference>
<name>A0A6A6WUK7_9PLEO</name>
<dbReference type="SMART" id="SM00220">
    <property type="entry name" value="S_TKc"/>
    <property type="match status" value="1"/>
</dbReference>
<proteinExistence type="predicted"/>
<protein>
    <recommendedName>
        <fullName evidence="3">Protein kinase domain-containing protein</fullName>
    </recommendedName>
</protein>
<dbReference type="EMBL" id="MU002268">
    <property type="protein sequence ID" value="KAF2787900.1"/>
    <property type="molecule type" value="Genomic_DNA"/>
</dbReference>
<evidence type="ECO:0000259" key="3">
    <source>
        <dbReference type="PROSITE" id="PS50011"/>
    </source>
</evidence>
<evidence type="ECO:0000256" key="2">
    <source>
        <dbReference type="SAM" id="Phobius"/>
    </source>
</evidence>
<evidence type="ECO:0000313" key="4">
    <source>
        <dbReference type="EMBL" id="KAF2787900.1"/>
    </source>
</evidence>
<dbReference type="Proteomes" id="UP000799757">
    <property type="component" value="Unassembled WGS sequence"/>
</dbReference>
<dbReference type="OrthoDB" id="3783197at2759"/>
<sequence>MKSGIDSENNDEVAEGAEDGARIQYLWGPQDSFNYTEPSRDGATSAFSSEIVSQPGDFIALVTTISQAYRHNNYLGMRCLDHEKWSQFDRGSTFLVSTSNLDFRVVSSIDPNKEETVRNRVVIKRIKGWSMTESQVQAFNRELRVIDYFREAEHIVDLRGIGWFYNAESVSGIPEPVLMLEQAEAVLHDIVKGLSMLHSHDVVHGDIKLDNVLIFLGERFEEGVVVRSYHAKLSDFNLAMFDNGHRQRKLGGTPDYMAPESDLFLTFPQLKQTDVYSLGVLFAKVAHRTEDLRILDTTRAFADYASNIEAFTEEMGRRAYIEVQGSTFSGAESKLIMDFLTNTLRFDPRYRSLDRLVQAFNGYFNIRPRPDKSPATLKESAPSDLEISYGKFMDLSGNIKSRITDSLLSIAIQGDAEPRHAKALFELGVIHLSRYSDPVTSRSEGIKYIWQAAEAGDIRAQAFYGRLQSGFDCPEHPDFPHRRIQWLSNAIEAGIQVHFHELAVTDPHHARLALRRYGASCIHEMFSKLPAAAKTIFKMHHAAATDSIESIVNLLGSDMGLLNAQNAAGDTPLLTACRFGQFKAAKELLRRSAKASLSNNTKENGLHFLWRFTHEQAAFLVPLLLRRGADPSEEAFFSQRSQPWDLVPKLSGTPIERLAKYNRLDLVKLLIERGIKISPRNGNQLRRMLLLAVRLQNVAMQEFLIRYASVRDHDFNPGIRPLRMAGWEYKGRRRDFSDAAILGWARHTGSGIDVPLDFWQAAYHGKSWRIAMEATIDITQRLQSDQGFDEAVLDRTIQLAIREKAYNAFEHLMNLKILQTDGTRGRMRTLKPLCWLEGNLLLERPATNMNYVDQVHYDTHVGTLAQQAILAGDRLLFHILAFKYGANIALPFLDDRGNQINCYSKIGSCQHRDLWFVRQFQKLNIDHCCPYENAQQAVEPWRHPLADALFSRYTALAMLLVESGARISDPLPSKHTFDNQNRTILDEVFAMAARNPASTEIIHFLFPINDPQRSISWWIPTSLKEDGGYPVFRLVHDAVLHLDRQQVVPLGIDQIWCRLLEEYPLVDNLPRYKRESILSMTEKLYDDYFNKALPTMTFNINLIPGVGTRVTLSLGSGLKMTLNDSILRIRRQSIRNFFYHLYLGSPVDDLPVMQYIGSCLWLIGYFPSLRHPVVVLSFATALTGGLFLLILVGAIYWIIQHWGQLIRIIVALLLLLLAWISLCIAVFSGYLLLAIVLGFMGFYIMLCIASIIGVRGSLEGIFIDPEDLKKADFSWISQALCCA</sequence>
<evidence type="ECO:0000256" key="1">
    <source>
        <dbReference type="PROSITE-ProRule" id="PRU00023"/>
    </source>
</evidence>
<dbReference type="InterPro" id="IPR002110">
    <property type="entry name" value="Ankyrin_rpt"/>
</dbReference>
<dbReference type="InterPro" id="IPR000719">
    <property type="entry name" value="Prot_kinase_dom"/>
</dbReference>
<accession>A0A6A6WUK7</accession>
<dbReference type="InterPro" id="IPR036770">
    <property type="entry name" value="Ankyrin_rpt-contain_sf"/>
</dbReference>
<keyword evidence="2" id="KW-1133">Transmembrane helix</keyword>
<dbReference type="PROSITE" id="PS50088">
    <property type="entry name" value="ANK_REPEAT"/>
    <property type="match status" value="1"/>
</dbReference>
<dbReference type="SUPFAM" id="SSF56112">
    <property type="entry name" value="Protein kinase-like (PK-like)"/>
    <property type="match status" value="1"/>
</dbReference>
<organism evidence="4 5">
    <name type="scientific">Melanomma pulvis-pyrius CBS 109.77</name>
    <dbReference type="NCBI Taxonomy" id="1314802"/>
    <lineage>
        <taxon>Eukaryota</taxon>
        <taxon>Fungi</taxon>
        <taxon>Dikarya</taxon>
        <taxon>Ascomycota</taxon>
        <taxon>Pezizomycotina</taxon>
        <taxon>Dothideomycetes</taxon>
        <taxon>Pleosporomycetidae</taxon>
        <taxon>Pleosporales</taxon>
        <taxon>Melanommataceae</taxon>
        <taxon>Melanomma</taxon>
    </lineage>
</organism>
<keyword evidence="1" id="KW-0040">ANK repeat</keyword>
<dbReference type="SMART" id="SM00248">
    <property type="entry name" value="ANK"/>
    <property type="match status" value="3"/>
</dbReference>
<dbReference type="Pfam" id="PF00069">
    <property type="entry name" value="Pkinase"/>
    <property type="match status" value="1"/>
</dbReference>
<keyword evidence="2" id="KW-0812">Transmembrane</keyword>
<dbReference type="Gene3D" id="1.10.510.10">
    <property type="entry name" value="Transferase(Phosphotransferase) domain 1"/>
    <property type="match status" value="1"/>
</dbReference>
<keyword evidence="5" id="KW-1185">Reference proteome</keyword>
<feature type="transmembrane region" description="Helical" evidence="2">
    <location>
        <begin position="1205"/>
        <end position="1227"/>
    </location>
</feature>
<feature type="domain" description="Protein kinase" evidence="3">
    <location>
        <begin position="47"/>
        <end position="364"/>
    </location>
</feature>
<dbReference type="PANTHER" id="PTHR24359:SF1">
    <property type="entry name" value="INHIBITOR OF NUCLEAR FACTOR KAPPA-B KINASE EPSILON SUBUNIT HOMOLOG 1-RELATED"/>
    <property type="match status" value="1"/>
</dbReference>
<feature type="transmembrane region" description="Helical" evidence="2">
    <location>
        <begin position="1233"/>
        <end position="1254"/>
    </location>
</feature>
<dbReference type="SUPFAM" id="SSF48403">
    <property type="entry name" value="Ankyrin repeat"/>
    <property type="match status" value="1"/>
</dbReference>